<keyword evidence="2" id="KW-1185">Reference proteome</keyword>
<organism evidence="1 2">
    <name type="scientific">Zhenhengia yiwuensis</name>
    <dbReference type="NCBI Taxonomy" id="2763666"/>
    <lineage>
        <taxon>Bacteria</taxon>
        <taxon>Bacillati</taxon>
        <taxon>Bacillota</taxon>
        <taxon>Clostridia</taxon>
        <taxon>Lachnospirales</taxon>
        <taxon>Lachnospiraceae</taxon>
        <taxon>Zhenhengia</taxon>
    </lineage>
</organism>
<sequence>MKLYANISELSQETFNDILEFCFPHCNKLSIYFPNDCKDTLNDFKIKFLSATELYAIDDELAVLEPKEGFTMVITSLSETVQELLFELPYGEALSFGIIENEDLIFFVSEEGEIAIDLPREVIEGEALFEGFTKIND</sequence>
<name>A0A926EKJ3_9FIRM</name>
<dbReference type="EMBL" id="JACRSY010000044">
    <property type="protein sequence ID" value="MBC8581294.1"/>
    <property type="molecule type" value="Genomic_DNA"/>
</dbReference>
<dbReference type="RefSeq" id="WP_249334133.1">
    <property type="nucleotide sequence ID" value="NZ_JACRSY010000044.1"/>
</dbReference>
<proteinExistence type="predicted"/>
<comment type="caution">
    <text evidence="1">The sequence shown here is derived from an EMBL/GenBank/DDBJ whole genome shotgun (WGS) entry which is preliminary data.</text>
</comment>
<dbReference type="AlphaFoldDB" id="A0A926EKJ3"/>
<dbReference type="Proteomes" id="UP000655830">
    <property type="component" value="Unassembled WGS sequence"/>
</dbReference>
<protein>
    <submittedName>
        <fullName evidence="1">Uncharacterized protein</fullName>
    </submittedName>
</protein>
<evidence type="ECO:0000313" key="1">
    <source>
        <dbReference type="EMBL" id="MBC8581294.1"/>
    </source>
</evidence>
<accession>A0A926EKJ3</accession>
<reference evidence="1" key="1">
    <citation type="submission" date="2020-08" db="EMBL/GenBank/DDBJ databases">
        <title>Genome public.</title>
        <authorList>
            <person name="Liu C."/>
            <person name="Sun Q."/>
        </authorList>
    </citation>
    <scope>NUCLEOTIDE SEQUENCE</scope>
    <source>
        <strain evidence="1">NSJ-12</strain>
    </source>
</reference>
<evidence type="ECO:0000313" key="2">
    <source>
        <dbReference type="Proteomes" id="UP000655830"/>
    </source>
</evidence>
<gene>
    <name evidence="1" type="ORF">H8718_17445</name>
</gene>